<dbReference type="Gene3D" id="3.30.420.10">
    <property type="entry name" value="Ribonuclease H-like superfamily/Ribonuclease H"/>
    <property type="match status" value="1"/>
</dbReference>
<dbReference type="InterPro" id="IPR036397">
    <property type="entry name" value="RNaseH_sf"/>
</dbReference>
<dbReference type="PANTHER" id="PTHR47723">
    <property type="entry name" value="OS05G0353850 PROTEIN"/>
    <property type="match status" value="1"/>
</dbReference>
<dbReference type="InterPro" id="IPR002156">
    <property type="entry name" value="RNaseH_domain"/>
</dbReference>
<accession>A0A8T3B8H6</accession>
<proteinExistence type="predicted"/>
<dbReference type="InterPro" id="IPR053151">
    <property type="entry name" value="RNase_H-like"/>
</dbReference>
<dbReference type="InterPro" id="IPR026960">
    <property type="entry name" value="RVT-Znf"/>
</dbReference>
<comment type="caution">
    <text evidence="3">The sequence shown here is derived from an EMBL/GenBank/DDBJ whole genome shotgun (WGS) entry which is preliminary data.</text>
</comment>
<dbReference type="SMR" id="A0A8T3B8H6"/>
<dbReference type="Proteomes" id="UP000829196">
    <property type="component" value="Unassembled WGS sequence"/>
</dbReference>
<evidence type="ECO:0000313" key="3">
    <source>
        <dbReference type="EMBL" id="KAI0507161.1"/>
    </source>
</evidence>
<dbReference type="GO" id="GO:0003676">
    <property type="term" value="F:nucleic acid binding"/>
    <property type="evidence" value="ECO:0007669"/>
    <property type="project" value="InterPro"/>
</dbReference>
<evidence type="ECO:0000259" key="2">
    <source>
        <dbReference type="Pfam" id="PF13966"/>
    </source>
</evidence>
<dbReference type="Pfam" id="PF13966">
    <property type="entry name" value="zf-RVT"/>
    <property type="match status" value="1"/>
</dbReference>
<dbReference type="CDD" id="cd06222">
    <property type="entry name" value="RNase_H_like"/>
    <property type="match status" value="1"/>
</dbReference>
<dbReference type="PANTHER" id="PTHR47723:SF19">
    <property type="entry name" value="POLYNUCLEOTIDYL TRANSFERASE, RIBONUCLEASE H-LIKE SUPERFAMILY PROTEIN"/>
    <property type="match status" value="1"/>
</dbReference>
<keyword evidence="4" id="KW-1185">Reference proteome</keyword>
<organism evidence="3 4">
    <name type="scientific">Dendrobium nobile</name>
    <name type="common">Orchid</name>
    <dbReference type="NCBI Taxonomy" id="94219"/>
    <lineage>
        <taxon>Eukaryota</taxon>
        <taxon>Viridiplantae</taxon>
        <taxon>Streptophyta</taxon>
        <taxon>Embryophyta</taxon>
        <taxon>Tracheophyta</taxon>
        <taxon>Spermatophyta</taxon>
        <taxon>Magnoliopsida</taxon>
        <taxon>Liliopsida</taxon>
        <taxon>Asparagales</taxon>
        <taxon>Orchidaceae</taxon>
        <taxon>Epidendroideae</taxon>
        <taxon>Malaxideae</taxon>
        <taxon>Dendrobiinae</taxon>
        <taxon>Dendrobium</taxon>
    </lineage>
</organism>
<dbReference type="AlphaFoldDB" id="A0A8T3B8H6"/>
<sequence>MVAKYGNDKHPSISCIKQGISRVWRRMCKVKWDIDPFFSWGLGVGDLFFWQDKWLGNESIDNILNTSSISTLKVNYFFNNNCWDILKILSEVPPCIGERIIKVPINNLSKDILMFNASKDGKFSLKNAWNVFRIKGDYQNIFNIIWHKNIPTTISIFVWRALHKFLPTDDNMIYKGLSLASKCQCCVHTENIHHVLISGPVAVRTWAYFDDLFRLNCFNYHLPLKVFLNCWLIKVKGHIRNVIPCLILWFLWLERNNSIFNNVKMNHLNVIQNVKDKVAALWAVNLLSNKDFENYSQVCEHFGIPMAISIPLMRSYKWIKPPYNFYKLNIDVSFKSNVSGFGGVIRDSNGCFVAACAGPLFNVDYQKAICMAILFGCQLCNSINIVNLVIEVSDSVNLSMFSMEEDGCCNANCFYLIREIKQCMLGLNYSFMHSMNGRNDCAIWLASLGCDLTENKDFVWANCPKQLKGYLILEEREVPYVLY</sequence>
<evidence type="ECO:0000259" key="1">
    <source>
        <dbReference type="Pfam" id="PF13456"/>
    </source>
</evidence>
<name>A0A8T3B8H6_DENNO</name>
<feature type="domain" description="RNase H type-1" evidence="1">
    <location>
        <begin position="329"/>
        <end position="447"/>
    </location>
</feature>
<dbReference type="GO" id="GO:0004523">
    <property type="term" value="F:RNA-DNA hybrid ribonuclease activity"/>
    <property type="evidence" value="ECO:0007669"/>
    <property type="project" value="InterPro"/>
</dbReference>
<feature type="domain" description="Reverse transcriptase zinc-binding" evidence="2">
    <location>
        <begin position="123"/>
        <end position="206"/>
    </location>
</feature>
<evidence type="ECO:0008006" key="5">
    <source>
        <dbReference type="Google" id="ProtNLM"/>
    </source>
</evidence>
<dbReference type="OrthoDB" id="695987at2759"/>
<gene>
    <name evidence="3" type="ORF">KFK09_013282</name>
</gene>
<reference evidence="3" key="1">
    <citation type="journal article" date="2022" name="Front. Genet.">
        <title>Chromosome-Scale Assembly of the Dendrobium nobile Genome Provides Insights Into the Molecular Mechanism of the Biosynthesis of the Medicinal Active Ingredient of Dendrobium.</title>
        <authorList>
            <person name="Xu Q."/>
            <person name="Niu S.-C."/>
            <person name="Li K.-L."/>
            <person name="Zheng P.-J."/>
            <person name="Zhang X.-J."/>
            <person name="Jia Y."/>
            <person name="Liu Y."/>
            <person name="Niu Y.-X."/>
            <person name="Yu L.-H."/>
            <person name="Chen D.-F."/>
            <person name="Zhang G.-Q."/>
        </authorList>
    </citation>
    <scope>NUCLEOTIDE SEQUENCE</scope>
    <source>
        <tissue evidence="3">Leaf</tissue>
    </source>
</reference>
<dbReference type="InterPro" id="IPR044730">
    <property type="entry name" value="RNase_H-like_dom_plant"/>
</dbReference>
<dbReference type="EMBL" id="JAGYWB010000010">
    <property type="protein sequence ID" value="KAI0507161.1"/>
    <property type="molecule type" value="Genomic_DNA"/>
</dbReference>
<dbReference type="Pfam" id="PF13456">
    <property type="entry name" value="RVT_3"/>
    <property type="match status" value="1"/>
</dbReference>
<evidence type="ECO:0000313" key="4">
    <source>
        <dbReference type="Proteomes" id="UP000829196"/>
    </source>
</evidence>
<protein>
    <recommendedName>
        <fullName evidence="5">Reverse transcriptase zinc-binding domain-containing protein</fullName>
    </recommendedName>
</protein>